<feature type="transmembrane region" description="Helical" evidence="2">
    <location>
        <begin position="169"/>
        <end position="188"/>
    </location>
</feature>
<feature type="region of interest" description="Disordered" evidence="1">
    <location>
        <begin position="1"/>
        <end position="23"/>
    </location>
</feature>
<evidence type="ECO:0000256" key="2">
    <source>
        <dbReference type="SAM" id="Phobius"/>
    </source>
</evidence>
<feature type="transmembrane region" description="Helical" evidence="2">
    <location>
        <begin position="275"/>
        <end position="300"/>
    </location>
</feature>
<keyword evidence="2" id="KW-0812">Transmembrane</keyword>
<feature type="transmembrane region" description="Helical" evidence="2">
    <location>
        <begin position="33"/>
        <end position="52"/>
    </location>
</feature>
<organism evidence="3 4">
    <name type="scientific">Microbacterium hominis</name>
    <dbReference type="NCBI Taxonomy" id="162426"/>
    <lineage>
        <taxon>Bacteria</taxon>
        <taxon>Bacillati</taxon>
        <taxon>Actinomycetota</taxon>
        <taxon>Actinomycetes</taxon>
        <taxon>Micrococcales</taxon>
        <taxon>Microbacteriaceae</taxon>
        <taxon>Microbacterium</taxon>
    </lineage>
</organism>
<evidence type="ECO:0000313" key="3">
    <source>
        <dbReference type="EMBL" id="AUG28183.1"/>
    </source>
</evidence>
<dbReference type="Proteomes" id="UP000233276">
    <property type="component" value="Chromosome"/>
</dbReference>
<dbReference type="EMBL" id="CP025299">
    <property type="protein sequence ID" value="AUG28183.1"/>
    <property type="molecule type" value="Genomic_DNA"/>
</dbReference>
<feature type="transmembrane region" description="Helical" evidence="2">
    <location>
        <begin position="106"/>
        <end position="128"/>
    </location>
</feature>
<name>A0A2K9DUA1_9MICO</name>
<protein>
    <submittedName>
        <fullName evidence="3">DUF998 domain-containing protein</fullName>
    </submittedName>
</protein>
<feature type="transmembrane region" description="Helical" evidence="2">
    <location>
        <begin position="307"/>
        <end position="327"/>
    </location>
</feature>
<dbReference type="RefSeq" id="WP_101305260.1">
    <property type="nucleotide sequence ID" value="NZ_CP025299.1"/>
</dbReference>
<evidence type="ECO:0000256" key="1">
    <source>
        <dbReference type="SAM" id="MobiDB-lite"/>
    </source>
</evidence>
<feature type="transmembrane region" description="Helical" evidence="2">
    <location>
        <begin position="251"/>
        <end position="269"/>
    </location>
</feature>
<gene>
    <name evidence="3" type="ORF">CXR34_01060</name>
</gene>
<evidence type="ECO:0000313" key="4">
    <source>
        <dbReference type="Proteomes" id="UP000233276"/>
    </source>
</evidence>
<dbReference type="KEGG" id="mhos:CXR34_01060"/>
<dbReference type="AlphaFoldDB" id="A0A2K9DUA1"/>
<keyword evidence="2" id="KW-0472">Membrane</keyword>
<sequence length="383" mass="39625">MSRWRTSPARRTHHAASETPRFSPTVEARATRWALGAALVAAAATVLVMGGVRMPLGGGESVGSLAALLAAIAAGPAFAVSFALERRRGYLAWRNTLPRAKRATDLIALSAAMMMLAALVVVAVAELFQLGFRGLTIDPFGAAALAAAAVGAMTYVASASGARVTSTGVASLATLVLFIGTLASMVSASQGDWWRFHFSELGNESGYAGYQFNLSLITTGAVITALANFVAHDLEIGLRAHVETAQRRARLFAWLLAVIGLCLMVAGFVPDAMAFPVHVGAASGMVVVFGVLVGCLLALVPGIGRDIAVFSVLVVAGILVAVALWVPVDYYNLTGSEFIIAGLLFAWLMLFVRQARAYADAAAPAAPLASAPVAQPDGTAATV</sequence>
<proteinExistence type="predicted"/>
<feature type="transmembrane region" description="Helical" evidence="2">
    <location>
        <begin position="64"/>
        <end position="85"/>
    </location>
</feature>
<keyword evidence="2" id="KW-1133">Transmembrane helix</keyword>
<feature type="transmembrane region" description="Helical" evidence="2">
    <location>
        <begin position="333"/>
        <end position="352"/>
    </location>
</feature>
<feature type="transmembrane region" description="Helical" evidence="2">
    <location>
        <begin position="208"/>
        <end position="230"/>
    </location>
</feature>
<dbReference type="Pfam" id="PF06197">
    <property type="entry name" value="DUF998"/>
    <property type="match status" value="1"/>
</dbReference>
<dbReference type="InterPro" id="IPR009339">
    <property type="entry name" value="DUF998"/>
</dbReference>
<feature type="transmembrane region" description="Helical" evidence="2">
    <location>
        <begin position="140"/>
        <end position="157"/>
    </location>
</feature>
<reference evidence="3 4" key="1">
    <citation type="submission" date="2017-12" db="EMBL/GenBank/DDBJ databases">
        <title>Isolation and characterization of estrogens degradatiion strain Microbacterium hominis SJTG1.</title>
        <authorList>
            <person name="Xiong W."/>
            <person name="Yin C."/>
            <person name="Zheng D."/>
            <person name="Liang R."/>
        </authorList>
    </citation>
    <scope>NUCLEOTIDE SEQUENCE [LARGE SCALE GENOMIC DNA]</scope>
    <source>
        <strain evidence="3 4">SJTG1</strain>
    </source>
</reference>
<accession>A0A2K9DUA1</accession>